<dbReference type="PANTHER" id="PTHR30157">
    <property type="entry name" value="FERRIC REDUCTASE, NADPH-DEPENDENT"/>
    <property type="match status" value="1"/>
</dbReference>
<dbReference type="GO" id="GO:0016491">
    <property type="term" value="F:oxidoreductase activity"/>
    <property type="evidence" value="ECO:0007669"/>
    <property type="project" value="InterPro"/>
</dbReference>
<dbReference type="CDD" id="cd06193">
    <property type="entry name" value="siderophore_interacting"/>
    <property type="match status" value="1"/>
</dbReference>
<dbReference type="Pfam" id="PF04954">
    <property type="entry name" value="SIP"/>
    <property type="match status" value="1"/>
</dbReference>
<dbReference type="InterPro" id="IPR017927">
    <property type="entry name" value="FAD-bd_FR_type"/>
</dbReference>
<dbReference type="Gene3D" id="2.40.30.10">
    <property type="entry name" value="Translation factors"/>
    <property type="match status" value="1"/>
</dbReference>
<dbReference type="InterPro" id="IPR007037">
    <property type="entry name" value="SIP_rossman_dom"/>
</dbReference>
<gene>
    <name evidence="3" type="ORF">DYBT9275_05608</name>
</gene>
<dbReference type="InterPro" id="IPR039261">
    <property type="entry name" value="FNR_nucleotide-bd"/>
</dbReference>
<protein>
    <recommendedName>
        <fullName evidence="2">FAD-binding FR-type domain-containing protein</fullName>
    </recommendedName>
</protein>
<dbReference type="Pfam" id="PF08021">
    <property type="entry name" value="FAD_binding_9"/>
    <property type="match status" value="1"/>
</dbReference>
<comment type="caution">
    <text evidence="3">The sequence shown here is derived from an EMBL/GenBank/DDBJ whole genome shotgun (WGS) entry which is preliminary data.</text>
</comment>
<dbReference type="Gene3D" id="3.40.50.80">
    <property type="entry name" value="Nucleotide-binding domain of ferredoxin-NADP reductase (FNR) module"/>
    <property type="match status" value="1"/>
</dbReference>
<dbReference type="Proteomes" id="UP000680038">
    <property type="component" value="Unassembled WGS sequence"/>
</dbReference>
<dbReference type="InterPro" id="IPR013113">
    <property type="entry name" value="SIP_FAD-bd"/>
</dbReference>
<dbReference type="PROSITE" id="PS51384">
    <property type="entry name" value="FAD_FR"/>
    <property type="match status" value="1"/>
</dbReference>
<name>A0A916JGK2_9BACT</name>
<dbReference type="InterPro" id="IPR039374">
    <property type="entry name" value="SIP_fam"/>
</dbReference>
<keyword evidence="4" id="KW-1185">Reference proteome</keyword>
<dbReference type="AlphaFoldDB" id="A0A916JGK2"/>
<dbReference type="RefSeq" id="WP_215241977.1">
    <property type="nucleotide sequence ID" value="NZ_CAJRAF010000004.1"/>
</dbReference>
<evidence type="ECO:0000313" key="4">
    <source>
        <dbReference type="Proteomes" id="UP000680038"/>
    </source>
</evidence>
<feature type="domain" description="FAD-binding FR-type" evidence="2">
    <location>
        <begin position="18"/>
        <end position="116"/>
    </location>
</feature>
<dbReference type="InterPro" id="IPR017938">
    <property type="entry name" value="Riboflavin_synthase-like_b-brl"/>
</dbReference>
<evidence type="ECO:0000259" key="2">
    <source>
        <dbReference type="PROSITE" id="PS51384"/>
    </source>
</evidence>
<sequence>MPRVPKWLGNTVEKVFAGQFRQVIVTETAYLDRDLKRIRFEGDLKSTRFVPGNVIEFRVSDTEYRHYTPSYYDSENGICDVIFYLHDKGPGSKWADLLETGTQVKIMGPGGRLRYNERSKHHFLFGDETSLGLFQCLKEVVQENDQEYFCVAELEKNNRSWASLAGLSAEVVSKSDEHPAREAIAILTEIKQYKSECWDAWRKATFYLTGRAKSIQAFRNALVTSGVSRSQILTQPYWAEGKYGL</sequence>
<evidence type="ECO:0000256" key="1">
    <source>
        <dbReference type="ARBA" id="ARBA00035644"/>
    </source>
</evidence>
<accession>A0A916JGK2</accession>
<dbReference type="PANTHER" id="PTHR30157:SF0">
    <property type="entry name" value="NADPH-DEPENDENT FERRIC-CHELATE REDUCTASE"/>
    <property type="match status" value="1"/>
</dbReference>
<organism evidence="3 4">
    <name type="scientific">Dyadobacter helix</name>
    <dbReference type="NCBI Taxonomy" id="2822344"/>
    <lineage>
        <taxon>Bacteria</taxon>
        <taxon>Pseudomonadati</taxon>
        <taxon>Bacteroidota</taxon>
        <taxon>Cytophagia</taxon>
        <taxon>Cytophagales</taxon>
        <taxon>Spirosomataceae</taxon>
        <taxon>Dyadobacter</taxon>
    </lineage>
</organism>
<dbReference type="EMBL" id="CAJRAF010000004">
    <property type="protein sequence ID" value="CAG5016684.1"/>
    <property type="molecule type" value="Genomic_DNA"/>
</dbReference>
<reference evidence="3" key="1">
    <citation type="submission" date="2021-04" db="EMBL/GenBank/DDBJ databases">
        <authorList>
            <person name="Rodrigo-Torres L."/>
            <person name="Arahal R. D."/>
            <person name="Lucena T."/>
        </authorList>
    </citation>
    <scope>NUCLEOTIDE SEQUENCE</scope>
    <source>
        <strain evidence="3">CECT 9275</strain>
    </source>
</reference>
<dbReference type="SUPFAM" id="SSF63380">
    <property type="entry name" value="Riboflavin synthase domain-like"/>
    <property type="match status" value="1"/>
</dbReference>
<comment type="similarity">
    <text evidence="1">Belongs to the SIP oxidoreductase family.</text>
</comment>
<evidence type="ECO:0000313" key="3">
    <source>
        <dbReference type="EMBL" id="CAG5016684.1"/>
    </source>
</evidence>
<proteinExistence type="inferred from homology"/>